<evidence type="ECO:0000313" key="4">
    <source>
        <dbReference type="Proteomes" id="UP000829504"/>
    </source>
</evidence>
<dbReference type="Proteomes" id="UP000031390">
    <property type="component" value="Unassembled WGS sequence"/>
</dbReference>
<dbReference type="EMBL" id="JUFZ01000070">
    <property type="protein sequence ID" value="KIC07064.1"/>
    <property type="molecule type" value="Genomic_DNA"/>
</dbReference>
<dbReference type="InterPro" id="IPR010035">
    <property type="entry name" value="Thi_S"/>
</dbReference>
<dbReference type="SUPFAM" id="SSF54285">
    <property type="entry name" value="MoaD/ThiS"/>
    <property type="match status" value="1"/>
</dbReference>
<dbReference type="InterPro" id="IPR016155">
    <property type="entry name" value="Mopterin_synth/thiamin_S_b"/>
</dbReference>
<dbReference type="AlphaFoldDB" id="A0A0C1E4X3"/>
<dbReference type="Pfam" id="PF02597">
    <property type="entry name" value="ThiS"/>
    <property type="match status" value="1"/>
</dbReference>
<dbReference type="EMBL" id="CP094242">
    <property type="protein sequence ID" value="UNV87035.1"/>
    <property type="molecule type" value="Genomic_DNA"/>
</dbReference>
<accession>A0A0C1E4X3</accession>
<name>A0A0C1E4X3_9NEIS</name>
<dbReference type="Proteomes" id="UP000829504">
    <property type="component" value="Chromosome"/>
</dbReference>
<reference evidence="1 3" key="1">
    <citation type="submission" date="2014-12" db="EMBL/GenBank/DDBJ databases">
        <title>Genome sequence of Morococcus cerebrosus.</title>
        <authorList>
            <person name="Shin S.-K."/>
            <person name="Yi H."/>
        </authorList>
    </citation>
    <scope>NUCLEOTIDE SEQUENCE [LARGE SCALE GENOMIC DNA]</scope>
    <source>
        <strain evidence="1 3">CIP 81.93</strain>
    </source>
</reference>
<dbReference type="PANTHER" id="PTHR34472:SF1">
    <property type="entry name" value="SULFUR CARRIER PROTEIN THIS"/>
    <property type="match status" value="1"/>
</dbReference>
<reference evidence="2 4" key="2">
    <citation type="submission" date="2022-03" db="EMBL/GenBank/DDBJ databases">
        <title>Genome sequencing of Morococcus cerebrosus.</title>
        <authorList>
            <person name="Baek M.-G."/>
            <person name="Yi H."/>
        </authorList>
    </citation>
    <scope>NUCLEOTIDE SEQUENCE [LARGE SCALE GENOMIC DNA]</scope>
    <source>
        <strain evidence="2 4">CIP 81.93</strain>
    </source>
</reference>
<dbReference type="NCBIfam" id="TIGR01683">
    <property type="entry name" value="thiS"/>
    <property type="match status" value="1"/>
</dbReference>
<dbReference type="InterPro" id="IPR012675">
    <property type="entry name" value="Beta-grasp_dom_sf"/>
</dbReference>
<dbReference type="PANTHER" id="PTHR34472">
    <property type="entry name" value="SULFUR CARRIER PROTEIN THIS"/>
    <property type="match status" value="1"/>
</dbReference>
<proteinExistence type="predicted"/>
<dbReference type="RefSeq" id="WP_039408203.1">
    <property type="nucleotide sequence ID" value="NZ_CP094242.1"/>
</dbReference>
<keyword evidence="4" id="KW-1185">Reference proteome</keyword>
<sequence length="64" mass="6705">MNIILNGEPVELHGTTVADLIAQTAPQKPFAVAVNTGFVAKGAYTETVLNENDKVDIVRPVVGG</sequence>
<dbReference type="CDD" id="cd00565">
    <property type="entry name" value="Ubl_ThiS"/>
    <property type="match status" value="1"/>
</dbReference>
<organism evidence="1 3">
    <name type="scientific">Morococcus cerebrosus</name>
    <dbReference type="NCBI Taxonomy" id="1056807"/>
    <lineage>
        <taxon>Bacteria</taxon>
        <taxon>Pseudomonadati</taxon>
        <taxon>Pseudomonadota</taxon>
        <taxon>Betaproteobacteria</taxon>
        <taxon>Neisseriales</taxon>
        <taxon>Neisseriaceae</taxon>
        <taxon>Morococcus</taxon>
    </lineage>
</organism>
<gene>
    <name evidence="2" type="primary">thiS</name>
    <name evidence="1" type="ORF">MCC93_16010</name>
    <name evidence="2" type="ORF">MON37_10350</name>
</gene>
<evidence type="ECO:0000313" key="2">
    <source>
        <dbReference type="EMBL" id="UNV87035.1"/>
    </source>
</evidence>
<dbReference type="PATRIC" id="fig|1056807.3.peg.1537"/>
<dbReference type="Gene3D" id="3.10.20.30">
    <property type="match status" value="1"/>
</dbReference>
<evidence type="ECO:0000313" key="1">
    <source>
        <dbReference type="EMBL" id="KIC07064.1"/>
    </source>
</evidence>
<evidence type="ECO:0000313" key="3">
    <source>
        <dbReference type="Proteomes" id="UP000031390"/>
    </source>
</evidence>
<protein>
    <submittedName>
        <fullName evidence="2">Sulfur carrier protein ThiS</fullName>
    </submittedName>
    <submittedName>
        <fullName evidence="1">Thiamine biosynthesis protein ThiS</fullName>
    </submittedName>
</protein>
<dbReference type="InterPro" id="IPR003749">
    <property type="entry name" value="ThiS/MoaD-like"/>
</dbReference>